<evidence type="ECO:0000256" key="5">
    <source>
        <dbReference type="ARBA" id="ARBA00023295"/>
    </source>
</evidence>
<feature type="domain" description="Beta-fructofuranosidase N-terminal" evidence="10">
    <location>
        <begin position="22"/>
        <end position="130"/>
    </location>
</feature>
<dbReference type="FunCoup" id="A0A2G5E305">
    <property type="interactions" value="582"/>
</dbReference>
<dbReference type="Pfam" id="PF08244">
    <property type="entry name" value="Glyco_hydro_32C"/>
    <property type="match status" value="1"/>
</dbReference>
<dbReference type="InParanoid" id="A0A2G5E305"/>
<keyword evidence="5 6" id="KW-0326">Glycosidase</keyword>
<evidence type="ECO:0000259" key="8">
    <source>
        <dbReference type="Pfam" id="PF00251"/>
    </source>
</evidence>
<dbReference type="SUPFAM" id="SSF49899">
    <property type="entry name" value="Concanavalin A-like lectins/glucanases"/>
    <property type="match status" value="1"/>
</dbReference>
<dbReference type="Pfam" id="PF00251">
    <property type="entry name" value="Glyco_hydro_32N"/>
    <property type="match status" value="1"/>
</dbReference>
<protein>
    <recommendedName>
        <fullName evidence="13">Beta-fructofuranosidase</fullName>
    </recommendedName>
</protein>
<dbReference type="Gene3D" id="2.115.10.20">
    <property type="entry name" value="Glycosyl hydrolase domain, family 43"/>
    <property type="match status" value="1"/>
</dbReference>
<dbReference type="AlphaFoldDB" id="A0A2G5E305"/>
<keyword evidence="3" id="KW-0926">Vacuole</keyword>
<dbReference type="Proteomes" id="UP000230069">
    <property type="component" value="Unassembled WGS sequence"/>
</dbReference>
<evidence type="ECO:0000256" key="1">
    <source>
        <dbReference type="ARBA" id="ARBA00004116"/>
    </source>
</evidence>
<dbReference type="SMART" id="SM00640">
    <property type="entry name" value="Glyco_32"/>
    <property type="match status" value="1"/>
</dbReference>
<keyword evidence="12" id="KW-1185">Reference proteome</keyword>
<keyword evidence="4 6" id="KW-0378">Hydrolase</keyword>
<evidence type="ECO:0000313" key="12">
    <source>
        <dbReference type="Proteomes" id="UP000230069"/>
    </source>
</evidence>
<feature type="domain" description="Glycosyl hydrolase family 32 N-terminal" evidence="8">
    <location>
        <begin position="138"/>
        <end position="455"/>
    </location>
</feature>
<evidence type="ECO:0000259" key="9">
    <source>
        <dbReference type="Pfam" id="PF08244"/>
    </source>
</evidence>
<dbReference type="SUPFAM" id="SSF75005">
    <property type="entry name" value="Arabinanase/levansucrase/invertase"/>
    <property type="match status" value="1"/>
</dbReference>
<dbReference type="InterPro" id="IPR023296">
    <property type="entry name" value="Glyco_hydro_beta-prop_sf"/>
</dbReference>
<dbReference type="OrthoDB" id="202537at2759"/>
<feature type="domain" description="Glycosyl hydrolase family 32 C-terminal" evidence="9">
    <location>
        <begin position="458"/>
        <end position="650"/>
    </location>
</feature>
<evidence type="ECO:0008006" key="13">
    <source>
        <dbReference type="Google" id="ProtNLM"/>
    </source>
</evidence>
<evidence type="ECO:0000256" key="6">
    <source>
        <dbReference type="RuleBase" id="RU362110"/>
    </source>
</evidence>
<keyword evidence="7" id="KW-0472">Membrane</keyword>
<dbReference type="InterPro" id="IPR013320">
    <property type="entry name" value="ConA-like_dom_sf"/>
</dbReference>
<dbReference type="InterPro" id="IPR050551">
    <property type="entry name" value="Fructan_Metab_Enzymes"/>
</dbReference>
<name>A0A2G5E305_AQUCA</name>
<evidence type="ECO:0000313" key="11">
    <source>
        <dbReference type="EMBL" id="PIA50134.1"/>
    </source>
</evidence>
<feature type="transmembrane region" description="Helical" evidence="7">
    <location>
        <begin position="49"/>
        <end position="68"/>
    </location>
</feature>
<dbReference type="PANTHER" id="PTHR31953">
    <property type="entry name" value="BETA-FRUCTOFURANOSIDASE, INSOLUBLE ISOENZYME CWINV1-RELATED"/>
    <property type="match status" value="1"/>
</dbReference>
<dbReference type="InterPro" id="IPR013148">
    <property type="entry name" value="Glyco_hydro_32_N"/>
</dbReference>
<dbReference type="Gene3D" id="2.60.120.560">
    <property type="entry name" value="Exo-inulinase, domain 1"/>
    <property type="match status" value="1"/>
</dbReference>
<dbReference type="CDD" id="cd18624">
    <property type="entry name" value="GH32_Fruct1-like"/>
    <property type="match status" value="1"/>
</dbReference>
<dbReference type="InterPro" id="IPR021792">
    <property type="entry name" value="Beta-fructofuranosidase_N"/>
</dbReference>
<evidence type="ECO:0000256" key="3">
    <source>
        <dbReference type="ARBA" id="ARBA00022554"/>
    </source>
</evidence>
<comment type="subcellular location">
    <subcellularLocation>
        <location evidence="1">Vacuole</location>
    </subcellularLocation>
</comment>
<organism evidence="11 12">
    <name type="scientific">Aquilegia coerulea</name>
    <name type="common">Rocky mountain columbine</name>
    <dbReference type="NCBI Taxonomy" id="218851"/>
    <lineage>
        <taxon>Eukaryota</taxon>
        <taxon>Viridiplantae</taxon>
        <taxon>Streptophyta</taxon>
        <taxon>Embryophyta</taxon>
        <taxon>Tracheophyta</taxon>
        <taxon>Spermatophyta</taxon>
        <taxon>Magnoliopsida</taxon>
        <taxon>Ranunculales</taxon>
        <taxon>Ranunculaceae</taxon>
        <taxon>Thalictroideae</taxon>
        <taxon>Aquilegia</taxon>
    </lineage>
</organism>
<dbReference type="FunFam" id="2.60.120.560:FF:000002">
    <property type="entry name" value="Beta-fructofuranosidase, insoluble isoenzyme CWINV1"/>
    <property type="match status" value="1"/>
</dbReference>
<dbReference type="FunFam" id="2.115.10.20:FF:000001">
    <property type="entry name" value="Beta-fructofuranosidase, insoluble isoenzyme CWINV1"/>
    <property type="match status" value="1"/>
</dbReference>
<dbReference type="EMBL" id="KZ305030">
    <property type="protein sequence ID" value="PIA50134.1"/>
    <property type="molecule type" value="Genomic_DNA"/>
</dbReference>
<keyword evidence="7" id="KW-0812">Transmembrane</keyword>
<dbReference type="GO" id="GO:0005975">
    <property type="term" value="P:carbohydrate metabolic process"/>
    <property type="evidence" value="ECO:0007669"/>
    <property type="project" value="InterPro"/>
</dbReference>
<evidence type="ECO:0000256" key="4">
    <source>
        <dbReference type="ARBA" id="ARBA00022801"/>
    </source>
</evidence>
<evidence type="ECO:0000259" key="10">
    <source>
        <dbReference type="Pfam" id="PF11837"/>
    </source>
</evidence>
<reference evidence="11 12" key="1">
    <citation type="submission" date="2017-09" db="EMBL/GenBank/DDBJ databases">
        <title>WGS assembly of Aquilegia coerulea Goldsmith.</title>
        <authorList>
            <person name="Hodges S."/>
            <person name="Kramer E."/>
            <person name="Nordborg M."/>
            <person name="Tomkins J."/>
            <person name="Borevitz J."/>
            <person name="Derieg N."/>
            <person name="Yan J."/>
            <person name="Mihaltcheva S."/>
            <person name="Hayes R.D."/>
            <person name="Rokhsar D."/>
        </authorList>
    </citation>
    <scope>NUCLEOTIDE SEQUENCE [LARGE SCALE GENOMIC DNA]</scope>
    <source>
        <strain evidence="12">cv. Goldsmith</strain>
    </source>
</reference>
<dbReference type="InterPro" id="IPR013189">
    <property type="entry name" value="Glyco_hydro_32_C"/>
</dbReference>
<dbReference type="Pfam" id="PF11837">
    <property type="entry name" value="INV_N"/>
    <property type="match status" value="1"/>
</dbReference>
<dbReference type="InterPro" id="IPR001362">
    <property type="entry name" value="Glyco_hydro_32"/>
</dbReference>
<accession>A0A2G5E305</accession>
<gene>
    <name evidence="11" type="ORF">AQUCO_01300697v1</name>
</gene>
<evidence type="ECO:0000256" key="7">
    <source>
        <dbReference type="SAM" id="Phobius"/>
    </source>
</evidence>
<evidence type="ECO:0000256" key="2">
    <source>
        <dbReference type="ARBA" id="ARBA00009902"/>
    </source>
</evidence>
<keyword evidence="7" id="KW-1133">Transmembrane helix</keyword>
<dbReference type="GO" id="GO:0004564">
    <property type="term" value="F:beta-fructofuranosidase activity"/>
    <property type="evidence" value="ECO:0007669"/>
    <property type="project" value="InterPro"/>
</dbReference>
<comment type="similarity">
    <text evidence="2 6">Belongs to the glycosyl hydrolase 32 family.</text>
</comment>
<proteinExistence type="inferred from homology"/>
<dbReference type="GO" id="GO:0005773">
    <property type="term" value="C:vacuole"/>
    <property type="evidence" value="ECO:0007669"/>
    <property type="project" value="UniProtKB-SubCell"/>
</dbReference>
<sequence>MVEMMKNPFFSFPDLENEYPSSYTPLLQDQISKQDHERPRNVQQTSNKGLLLTFSLFICIAFVVVFTGSDHSSMSPVVVIDDDNRPSLSSPSEKLTPIIPRGVSEGVSEKSFHPVSGDGILLFPWSTNMLSWQRTAYHFQPQKNWMNDPDGPMFYKGWYHLFYQYNPDAAVWGNITWGHSVSKDLINWLDLPFAMVPDHWYDINGVWTGSATLLPDGSIVMIYTGSTNESVQVQNVAFPANLSDPLLIDWFKYSGNPVLVPPPGIGAKDFRDPTTALQVSDKWRIVIGSRFNTTGIALVYETTDFLSYKLLDGLLHEVPTTGMWECVDFYPVSTTAANGLDTSVNGPGVKHVLKASLDDTKKDYYALGTYDSETNTWTPDDPELDVGIGIRYDYGKYYASKTFYDQNKKRRILWSWIGETDSETADIKKRWSGVQGIPRVVTFDKKTKTNVLQWPVQEVESLRHSSVEFDKVKVEAGSIIPLDVGTATQLDIIADLEIDSKALEGTIEADVIYNCSTSNGAAGRGALGPFGLLVLADESRSEQTAIYFYVAKGIDGHLTTFFCTDKSRSSKANDVGKEVYGSIVPVLDGERLTMRILVDHSITEAFAQKGRTCITSRVYPTQAIDGAARLFLFNNATQASVTVTSLKIWHMKSASIHPYPL</sequence>
<dbReference type="STRING" id="218851.A0A2G5E305"/>